<dbReference type="SUPFAM" id="SSF57586">
    <property type="entry name" value="TNF receptor-like"/>
    <property type="match status" value="2"/>
</dbReference>
<dbReference type="InterPro" id="IPR020445">
    <property type="entry name" value="TNFR_4"/>
</dbReference>
<feature type="chain" id="PRO_5025587156" evidence="4">
    <location>
        <begin position="27"/>
        <end position="319"/>
    </location>
</feature>
<dbReference type="OMA" id="CKKWREC"/>
<feature type="transmembrane region" description="Helical" evidence="3">
    <location>
        <begin position="254"/>
        <end position="279"/>
    </location>
</feature>
<feature type="signal peptide" evidence="4">
    <location>
        <begin position="1"/>
        <end position="26"/>
    </location>
</feature>
<evidence type="ECO:0000256" key="4">
    <source>
        <dbReference type="SAM" id="SignalP"/>
    </source>
</evidence>
<feature type="repeat" description="TNFR-Cys" evidence="1">
    <location>
        <begin position="28"/>
        <end position="62"/>
    </location>
</feature>
<organism evidence="6 7">
    <name type="scientific">Taeniopygia guttata</name>
    <name type="common">Zebra finch</name>
    <name type="synonym">Poephila guttata</name>
    <dbReference type="NCBI Taxonomy" id="59729"/>
    <lineage>
        <taxon>Eukaryota</taxon>
        <taxon>Metazoa</taxon>
        <taxon>Chordata</taxon>
        <taxon>Craniata</taxon>
        <taxon>Vertebrata</taxon>
        <taxon>Euteleostomi</taxon>
        <taxon>Archelosauria</taxon>
        <taxon>Archosauria</taxon>
        <taxon>Dinosauria</taxon>
        <taxon>Saurischia</taxon>
        <taxon>Theropoda</taxon>
        <taxon>Coelurosauria</taxon>
        <taxon>Aves</taxon>
        <taxon>Neognathae</taxon>
        <taxon>Neoaves</taxon>
        <taxon>Telluraves</taxon>
        <taxon>Australaves</taxon>
        <taxon>Passeriformes</taxon>
        <taxon>Passeroidea</taxon>
        <taxon>Estrildidae</taxon>
        <taxon>Estrildinae</taxon>
        <taxon>Taeniopygia</taxon>
    </lineage>
</organism>
<keyword evidence="3" id="KW-0472">Membrane</keyword>
<dbReference type="AlphaFoldDB" id="A0A674HJ20"/>
<dbReference type="GeneID" id="115498056"/>
<dbReference type="Proteomes" id="UP000007754">
    <property type="component" value="Chromosome 21"/>
</dbReference>
<feature type="domain" description="TNFR-Cys" evidence="5">
    <location>
        <begin position="28"/>
        <end position="62"/>
    </location>
</feature>
<feature type="region of interest" description="Disordered" evidence="2">
    <location>
        <begin position="286"/>
        <end position="305"/>
    </location>
</feature>
<dbReference type="Gene3D" id="2.10.50.10">
    <property type="entry name" value="Tumor Necrosis Factor Receptor, subunit A, domain 2"/>
    <property type="match status" value="2"/>
</dbReference>
<feature type="repeat" description="TNFR-Cys" evidence="1">
    <location>
        <begin position="64"/>
        <end position="105"/>
    </location>
</feature>
<reference evidence="6 7" key="1">
    <citation type="journal article" date="2010" name="Nature">
        <title>The genome of a songbird.</title>
        <authorList>
            <person name="Warren W.C."/>
            <person name="Clayton D.F."/>
            <person name="Ellegren H."/>
            <person name="Arnold A.P."/>
            <person name="Hillier L.W."/>
            <person name="Kunstner A."/>
            <person name="Searle S."/>
            <person name="White S."/>
            <person name="Vilella A.J."/>
            <person name="Fairley S."/>
            <person name="Heger A."/>
            <person name="Kong L."/>
            <person name="Ponting C.P."/>
            <person name="Jarvis E.D."/>
            <person name="Mello C.V."/>
            <person name="Minx P."/>
            <person name="Lovell P."/>
            <person name="Velho T.A."/>
            <person name="Ferris M."/>
            <person name="Balakrishnan C.N."/>
            <person name="Sinha S."/>
            <person name="Blatti C."/>
            <person name="London S.E."/>
            <person name="Li Y."/>
            <person name="Lin Y.C."/>
            <person name="George J."/>
            <person name="Sweedler J."/>
            <person name="Southey B."/>
            <person name="Gunaratne P."/>
            <person name="Watson M."/>
            <person name="Nam K."/>
            <person name="Backstrom N."/>
            <person name="Smeds L."/>
            <person name="Nabholz B."/>
            <person name="Itoh Y."/>
            <person name="Whitney O."/>
            <person name="Pfenning A.R."/>
            <person name="Howard J."/>
            <person name="Volker M."/>
            <person name="Skinner B.M."/>
            <person name="Griffin D.K."/>
            <person name="Ye L."/>
            <person name="McLaren W.M."/>
            <person name="Flicek P."/>
            <person name="Quesada V."/>
            <person name="Velasco G."/>
            <person name="Lopez-Otin C."/>
            <person name="Puente X.S."/>
            <person name="Olender T."/>
            <person name="Lancet D."/>
            <person name="Smit A.F."/>
            <person name="Hubley R."/>
            <person name="Konkel M.K."/>
            <person name="Walker J.A."/>
            <person name="Batzer M.A."/>
            <person name="Gu W."/>
            <person name="Pollock D.D."/>
            <person name="Chen L."/>
            <person name="Cheng Z."/>
            <person name="Eichler E.E."/>
            <person name="Stapley J."/>
            <person name="Slate J."/>
            <person name="Ekblom R."/>
            <person name="Birkhead T."/>
            <person name="Burke T."/>
            <person name="Burt D."/>
            <person name="Scharff C."/>
            <person name="Adam I."/>
            <person name="Richard H."/>
            <person name="Sultan M."/>
            <person name="Soldatov A."/>
            <person name="Lehrach H."/>
            <person name="Edwards S.V."/>
            <person name="Yang S.P."/>
            <person name="Li X."/>
            <person name="Graves T."/>
            <person name="Fulton L."/>
            <person name="Nelson J."/>
            <person name="Chinwalla A."/>
            <person name="Hou S."/>
            <person name="Mardis E.R."/>
            <person name="Wilson R.K."/>
        </authorList>
    </citation>
    <scope>NUCLEOTIDE SEQUENCE [LARGE SCALE GENOMIC DNA]</scope>
</reference>
<dbReference type="CTD" id="7293"/>
<proteinExistence type="predicted"/>
<dbReference type="GO" id="GO:0005031">
    <property type="term" value="F:tumor necrosis factor receptor activity"/>
    <property type="evidence" value="ECO:0007669"/>
    <property type="project" value="InterPro"/>
</dbReference>
<dbReference type="Pfam" id="PF00020">
    <property type="entry name" value="TNFR_c6"/>
    <property type="match status" value="3"/>
</dbReference>
<dbReference type="InParanoid" id="A0A674HJ20"/>
<feature type="disulfide bond" evidence="1">
    <location>
        <begin position="44"/>
        <end position="62"/>
    </location>
</feature>
<evidence type="ECO:0000259" key="5">
    <source>
        <dbReference type="PROSITE" id="PS50050"/>
    </source>
</evidence>
<feature type="domain" description="TNFR-Cys" evidence="5">
    <location>
        <begin position="64"/>
        <end position="105"/>
    </location>
</feature>
<sequence>MALPRIAWNLPAFCWLLAVPIPASLGWECPERQYRFHERCCSDCAPGERMRSRCTASADTVCSPCQDGYFSSQHHHGLCHSCTVCNAWKGSVEVKPCEKTSDRICACRAGFQPDRGTPGIPLGKECSRCPAGTFSRGKNENCQPWTNCSTLGKSTLQAGTGTEDAQCGTEIPGNRAPFPTEIPGNRAPFPTEIPGNRAPFPTDFPGKRASSATEFPENRDPFPTEFPENSSRASSPREIPAVCRDPSVPTEPGWGSLSLLLLCLLLLLVSGISILLLIVQAARKKSRNGPVRSGQHKGNSCRIPIQEEQIDSNSSLIKN</sequence>
<dbReference type="InterPro" id="IPR034022">
    <property type="entry name" value="TNFRSF4_N"/>
</dbReference>
<dbReference type="GeneTree" id="ENSGT00930000151070"/>
<dbReference type="CDD" id="cd13406">
    <property type="entry name" value="TNFRSF4"/>
    <property type="match status" value="1"/>
</dbReference>
<accession>A0A674HJ20</accession>
<dbReference type="SMART" id="SM00208">
    <property type="entry name" value="TNFR"/>
    <property type="match status" value="3"/>
</dbReference>
<dbReference type="PROSITE" id="PS50050">
    <property type="entry name" value="TNFR_NGFR_2"/>
    <property type="match status" value="2"/>
</dbReference>
<comment type="caution">
    <text evidence="1">Lacks conserved residue(s) required for the propagation of feature annotation.</text>
</comment>
<keyword evidence="3" id="KW-1133">Transmembrane helix</keyword>
<dbReference type="PANTHER" id="PTHR47881">
    <property type="entry name" value="TUMOR NECROSIS FACTOR RECEPTOR SUBFAMILY MEMBER 4"/>
    <property type="match status" value="1"/>
</dbReference>
<feature type="disulfide bond" evidence="1">
    <location>
        <begin position="41"/>
        <end position="54"/>
    </location>
</feature>
<evidence type="ECO:0000256" key="1">
    <source>
        <dbReference type="PROSITE-ProRule" id="PRU00206"/>
    </source>
</evidence>
<evidence type="ECO:0000256" key="3">
    <source>
        <dbReference type="SAM" id="Phobius"/>
    </source>
</evidence>
<reference evidence="6" key="2">
    <citation type="submission" date="2025-08" db="UniProtKB">
        <authorList>
            <consortium name="Ensembl"/>
        </authorList>
    </citation>
    <scope>IDENTIFICATION</scope>
</reference>
<evidence type="ECO:0000313" key="7">
    <source>
        <dbReference type="Proteomes" id="UP000007754"/>
    </source>
</evidence>
<dbReference type="GO" id="GO:0006954">
    <property type="term" value="P:inflammatory response"/>
    <property type="evidence" value="ECO:0007669"/>
    <property type="project" value="InterPro"/>
</dbReference>
<keyword evidence="1" id="KW-1015">Disulfide bond</keyword>
<feature type="region of interest" description="Disordered" evidence="2">
    <location>
        <begin position="159"/>
        <end position="244"/>
    </location>
</feature>
<dbReference type="KEGG" id="tgu:115498056"/>
<reference evidence="6" key="3">
    <citation type="submission" date="2025-09" db="UniProtKB">
        <authorList>
            <consortium name="Ensembl"/>
        </authorList>
    </citation>
    <scope>IDENTIFICATION</scope>
</reference>
<evidence type="ECO:0000256" key="2">
    <source>
        <dbReference type="SAM" id="MobiDB-lite"/>
    </source>
</evidence>
<keyword evidence="4" id="KW-0732">Signal</keyword>
<evidence type="ECO:0000313" key="6">
    <source>
        <dbReference type="Ensembl" id="ENSTGUP00000035789.1"/>
    </source>
</evidence>
<dbReference type="InterPro" id="IPR001368">
    <property type="entry name" value="TNFR/NGFR_Cys_rich_reg"/>
</dbReference>
<protein>
    <submittedName>
        <fullName evidence="6">TNF receptor superfamily member 4</fullName>
    </submittedName>
</protein>
<dbReference type="PANTHER" id="PTHR47881:SF1">
    <property type="entry name" value="TUMOR NECROSIS FACTOR RECEPTOR SUPERFAMILY MEMBER 4"/>
    <property type="match status" value="1"/>
</dbReference>
<dbReference type="PROSITE" id="PS00652">
    <property type="entry name" value="TNFR_NGFR_1"/>
    <property type="match status" value="1"/>
</dbReference>
<keyword evidence="7" id="KW-1185">Reference proteome</keyword>
<gene>
    <name evidence="6" type="primary">TNFRSF4</name>
</gene>
<dbReference type="RefSeq" id="XP_030145417.1">
    <property type="nucleotide sequence ID" value="XM_030289557.4"/>
</dbReference>
<name>A0A674HJ20_TAEGU</name>
<keyword evidence="3" id="KW-0812">Transmembrane</keyword>
<dbReference type="Ensembl" id="ENSTGUT00000020374.1">
    <property type="protein sequence ID" value="ENSTGUP00000035789.1"/>
    <property type="gene ID" value="ENSTGUG00000004060.2"/>
</dbReference>